<dbReference type="Gene3D" id="1.10.600.10">
    <property type="entry name" value="Farnesyl Diphosphate Synthase"/>
    <property type="match status" value="1"/>
</dbReference>
<dbReference type="AlphaFoldDB" id="A0A2R8BYP3"/>
<dbReference type="InterPro" id="IPR044843">
    <property type="entry name" value="Trans_IPPS_bact-type"/>
</dbReference>
<dbReference type="Pfam" id="PF00494">
    <property type="entry name" value="SQS_PSY"/>
    <property type="match status" value="1"/>
</dbReference>
<evidence type="ECO:0000313" key="1">
    <source>
        <dbReference type="EMBL" id="SPJ25291.1"/>
    </source>
</evidence>
<dbReference type="SFLD" id="SFLDS00005">
    <property type="entry name" value="Isoprenoid_Synthase_Type_I"/>
    <property type="match status" value="1"/>
</dbReference>
<dbReference type="SFLD" id="SFLDG01212">
    <property type="entry name" value="Phytoene_synthase_like"/>
    <property type="match status" value="1"/>
</dbReference>
<proteinExistence type="predicted"/>
<evidence type="ECO:0000313" key="2">
    <source>
        <dbReference type="Proteomes" id="UP000244912"/>
    </source>
</evidence>
<gene>
    <name evidence="1" type="primary">crtB_2</name>
    <name evidence="1" type="ORF">PAA8504_03142</name>
</gene>
<dbReference type="PANTHER" id="PTHR31480">
    <property type="entry name" value="BIFUNCTIONAL LYCOPENE CYCLASE/PHYTOENE SYNTHASE"/>
    <property type="match status" value="1"/>
</dbReference>
<dbReference type="Proteomes" id="UP000244912">
    <property type="component" value="Unassembled WGS sequence"/>
</dbReference>
<dbReference type="InterPro" id="IPR008949">
    <property type="entry name" value="Isoprenoid_synthase_dom_sf"/>
</dbReference>
<dbReference type="RefSeq" id="WP_108895194.1">
    <property type="nucleotide sequence ID" value="NZ_ONZF01000008.1"/>
</dbReference>
<dbReference type="EC" id="2.5.1.99" evidence="1"/>
<accession>A0A2R8BYP3</accession>
<dbReference type="EMBL" id="ONZF01000008">
    <property type="protein sequence ID" value="SPJ25291.1"/>
    <property type="molecule type" value="Genomic_DNA"/>
</dbReference>
<dbReference type="OrthoDB" id="9807580at2"/>
<reference evidence="1 2" key="1">
    <citation type="submission" date="2018-03" db="EMBL/GenBank/DDBJ databases">
        <authorList>
            <person name="Keele B.F."/>
        </authorList>
    </citation>
    <scope>NUCLEOTIDE SEQUENCE [LARGE SCALE GENOMIC DNA]</scope>
    <source>
        <strain evidence="1 2">CECT 8504</strain>
    </source>
</reference>
<sequence length="288" mass="31563">MNFAAASTEDADAAVTRQIVSRSKSSFTAGMRILPERRRRAIYAVYALCRAVDDIADGDAPGADSPADRARLLDRWEEEINRTSAGRPETAIGAEIARAREHIDLPEGEFHLILEGMRMDAAAIIAPRSDRLEAYIRRVAGAVGILSMKCFGAWCGPPSKDFALNLATGLQLVNILRDVETDARMGRLYIPAHILDTAGMPHDPHGAASHPNLPAAREALGRDARTAFDAAKARIGAHRRLPLVPALMMLGPYERLLLRWSDDWTRPPPRRSGWGKARDGLSTIARTF</sequence>
<dbReference type="SFLD" id="SFLDG01018">
    <property type="entry name" value="Squalene/Phytoene_Synthase_Lik"/>
    <property type="match status" value="1"/>
</dbReference>
<dbReference type="GO" id="GO:0004311">
    <property type="term" value="F:geranylgeranyl diphosphate synthase activity"/>
    <property type="evidence" value="ECO:0007669"/>
    <property type="project" value="InterPro"/>
</dbReference>
<dbReference type="InterPro" id="IPR002060">
    <property type="entry name" value="Squ/phyt_synthse"/>
</dbReference>
<keyword evidence="1" id="KW-0808">Transferase</keyword>
<keyword evidence="2" id="KW-1185">Reference proteome</keyword>
<name>A0A2R8BYP3_9RHOB</name>
<organism evidence="1 2">
    <name type="scientific">Palleronia abyssalis</name>
    <dbReference type="NCBI Taxonomy" id="1501240"/>
    <lineage>
        <taxon>Bacteria</taxon>
        <taxon>Pseudomonadati</taxon>
        <taxon>Pseudomonadota</taxon>
        <taxon>Alphaproteobacteria</taxon>
        <taxon>Rhodobacterales</taxon>
        <taxon>Roseobacteraceae</taxon>
        <taxon>Palleronia</taxon>
    </lineage>
</organism>
<dbReference type="SUPFAM" id="SSF48576">
    <property type="entry name" value="Terpenoid synthases"/>
    <property type="match status" value="1"/>
</dbReference>
<protein>
    <submittedName>
        <fullName evidence="1">All-trans-phytoene synthase</fullName>
        <ecNumber evidence="1">2.5.1.99</ecNumber>
    </submittedName>
</protein>